<proteinExistence type="predicted"/>
<sequence length="159" mass="17178">MGRLQGWVEGLPPTLQWLGIILISSIPFIESYTGALIAVVAGIHPVVAVFVASLGNMLSLILVVYIAHGVRSSVTKRTDKPVDEKQQARREKIKRIFDKFGVPGVSLLGPFALPSQITAPIMVSFGASRNAVMVWMLISVIVWGIGFGLLGWGLLQLLS</sequence>
<dbReference type="AlphaFoldDB" id="A0A9D1S114"/>
<feature type="transmembrane region" description="Helical" evidence="1">
    <location>
        <begin position="133"/>
        <end position="155"/>
    </location>
</feature>
<feature type="transmembrane region" description="Helical" evidence="1">
    <location>
        <begin position="20"/>
        <end position="41"/>
    </location>
</feature>
<gene>
    <name evidence="2" type="ORF">H9871_03325</name>
</gene>
<comment type="caution">
    <text evidence="2">The sequence shown here is derived from an EMBL/GenBank/DDBJ whole genome shotgun (WGS) entry which is preliminary data.</text>
</comment>
<feature type="transmembrane region" description="Helical" evidence="1">
    <location>
        <begin position="47"/>
        <end position="67"/>
    </location>
</feature>
<dbReference type="InterPro" id="IPR009577">
    <property type="entry name" value="Sm_multidrug_ex"/>
</dbReference>
<feature type="transmembrane region" description="Helical" evidence="1">
    <location>
        <begin position="96"/>
        <end position="113"/>
    </location>
</feature>
<dbReference type="EMBL" id="DXGD01000122">
    <property type="protein sequence ID" value="HIW99154.1"/>
    <property type="molecule type" value="Genomic_DNA"/>
</dbReference>
<name>A0A9D1S114_9MICC</name>
<dbReference type="Proteomes" id="UP000824151">
    <property type="component" value="Unassembled WGS sequence"/>
</dbReference>
<evidence type="ECO:0000313" key="2">
    <source>
        <dbReference type="EMBL" id="HIW99154.1"/>
    </source>
</evidence>
<keyword evidence="1" id="KW-0812">Transmembrane</keyword>
<evidence type="ECO:0000313" key="3">
    <source>
        <dbReference type="Proteomes" id="UP000824151"/>
    </source>
</evidence>
<reference evidence="2" key="2">
    <citation type="submission" date="2021-04" db="EMBL/GenBank/DDBJ databases">
        <authorList>
            <person name="Gilroy R."/>
        </authorList>
    </citation>
    <scope>NUCLEOTIDE SEQUENCE</scope>
    <source>
        <strain evidence="2">ChiHejej3B27-3195</strain>
    </source>
</reference>
<reference evidence="2" key="1">
    <citation type="journal article" date="2021" name="PeerJ">
        <title>Extensive microbial diversity within the chicken gut microbiome revealed by metagenomics and culture.</title>
        <authorList>
            <person name="Gilroy R."/>
            <person name="Ravi A."/>
            <person name="Getino M."/>
            <person name="Pursley I."/>
            <person name="Horton D.L."/>
            <person name="Alikhan N.F."/>
            <person name="Baker D."/>
            <person name="Gharbi K."/>
            <person name="Hall N."/>
            <person name="Watson M."/>
            <person name="Adriaenssens E.M."/>
            <person name="Foster-Nyarko E."/>
            <person name="Jarju S."/>
            <person name="Secka A."/>
            <person name="Antonio M."/>
            <person name="Oren A."/>
            <person name="Chaudhuri R.R."/>
            <person name="La Ragione R."/>
            <person name="Hildebrand F."/>
            <person name="Pallen M.J."/>
        </authorList>
    </citation>
    <scope>NUCLEOTIDE SEQUENCE</scope>
    <source>
        <strain evidence="2">ChiHejej3B27-3195</strain>
    </source>
</reference>
<protein>
    <submittedName>
        <fullName evidence="2">Small multi-drug export protein</fullName>
    </submittedName>
</protein>
<keyword evidence="1" id="KW-1133">Transmembrane helix</keyword>
<keyword evidence="1" id="KW-0472">Membrane</keyword>
<dbReference type="Pfam" id="PF06695">
    <property type="entry name" value="Sm_multidrug_ex"/>
    <property type="match status" value="1"/>
</dbReference>
<accession>A0A9D1S114</accession>
<organism evidence="2 3">
    <name type="scientific">Candidatus Nesterenkonia stercoripullorum</name>
    <dbReference type="NCBI Taxonomy" id="2838701"/>
    <lineage>
        <taxon>Bacteria</taxon>
        <taxon>Bacillati</taxon>
        <taxon>Actinomycetota</taxon>
        <taxon>Actinomycetes</taxon>
        <taxon>Micrococcales</taxon>
        <taxon>Micrococcaceae</taxon>
        <taxon>Nesterenkonia</taxon>
    </lineage>
</organism>
<evidence type="ECO:0000256" key="1">
    <source>
        <dbReference type="SAM" id="Phobius"/>
    </source>
</evidence>